<dbReference type="EMBL" id="ML996570">
    <property type="protein sequence ID" value="KAF2759417.1"/>
    <property type="molecule type" value="Genomic_DNA"/>
</dbReference>
<protein>
    <submittedName>
        <fullName evidence="2">Uncharacterized protein</fullName>
    </submittedName>
</protein>
<evidence type="ECO:0000313" key="3">
    <source>
        <dbReference type="Proteomes" id="UP000799437"/>
    </source>
</evidence>
<keyword evidence="3" id="KW-1185">Reference proteome</keyword>
<dbReference type="Proteomes" id="UP000799437">
    <property type="component" value="Unassembled WGS sequence"/>
</dbReference>
<feature type="non-terminal residue" evidence="2">
    <location>
        <position position="219"/>
    </location>
</feature>
<gene>
    <name evidence="2" type="ORF">EJ05DRAFT_475621</name>
</gene>
<feature type="compositionally biased region" description="Basic and acidic residues" evidence="1">
    <location>
        <begin position="146"/>
        <end position="175"/>
    </location>
</feature>
<feature type="region of interest" description="Disordered" evidence="1">
    <location>
        <begin position="23"/>
        <end position="203"/>
    </location>
</feature>
<reference evidence="2" key="1">
    <citation type="journal article" date="2020" name="Stud. Mycol.">
        <title>101 Dothideomycetes genomes: a test case for predicting lifestyles and emergence of pathogens.</title>
        <authorList>
            <person name="Haridas S."/>
            <person name="Albert R."/>
            <person name="Binder M."/>
            <person name="Bloem J."/>
            <person name="Labutti K."/>
            <person name="Salamov A."/>
            <person name="Andreopoulos B."/>
            <person name="Baker S."/>
            <person name="Barry K."/>
            <person name="Bills G."/>
            <person name="Bluhm B."/>
            <person name="Cannon C."/>
            <person name="Castanera R."/>
            <person name="Culley D."/>
            <person name="Daum C."/>
            <person name="Ezra D."/>
            <person name="Gonzalez J."/>
            <person name="Henrissat B."/>
            <person name="Kuo A."/>
            <person name="Liang C."/>
            <person name="Lipzen A."/>
            <person name="Lutzoni F."/>
            <person name="Magnuson J."/>
            <person name="Mondo S."/>
            <person name="Nolan M."/>
            <person name="Ohm R."/>
            <person name="Pangilinan J."/>
            <person name="Park H.-J."/>
            <person name="Ramirez L."/>
            <person name="Alfaro M."/>
            <person name="Sun H."/>
            <person name="Tritt A."/>
            <person name="Yoshinaga Y."/>
            <person name="Zwiers L.-H."/>
            <person name="Turgeon B."/>
            <person name="Goodwin S."/>
            <person name="Spatafora J."/>
            <person name="Crous P."/>
            <person name="Grigoriev I."/>
        </authorList>
    </citation>
    <scope>NUCLEOTIDE SEQUENCE</scope>
    <source>
        <strain evidence="2">CBS 121739</strain>
    </source>
</reference>
<organism evidence="2 3">
    <name type="scientific">Pseudovirgaria hyperparasitica</name>
    <dbReference type="NCBI Taxonomy" id="470096"/>
    <lineage>
        <taxon>Eukaryota</taxon>
        <taxon>Fungi</taxon>
        <taxon>Dikarya</taxon>
        <taxon>Ascomycota</taxon>
        <taxon>Pezizomycotina</taxon>
        <taxon>Dothideomycetes</taxon>
        <taxon>Dothideomycetes incertae sedis</taxon>
        <taxon>Acrospermales</taxon>
        <taxon>Acrospermaceae</taxon>
        <taxon>Pseudovirgaria</taxon>
    </lineage>
</organism>
<feature type="compositionally biased region" description="Pro residues" evidence="1">
    <location>
        <begin position="60"/>
        <end position="72"/>
    </location>
</feature>
<accession>A0A6A6WCW7</accession>
<dbReference type="GeneID" id="54484896"/>
<feature type="compositionally biased region" description="Basic and acidic residues" evidence="1">
    <location>
        <begin position="111"/>
        <end position="136"/>
    </location>
</feature>
<proteinExistence type="predicted"/>
<name>A0A6A6WCW7_9PEZI</name>
<feature type="compositionally biased region" description="Basic and acidic residues" evidence="1">
    <location>
        <begin position="187"/>
        <end position="203"/>
    </location>
</feature>
<dbReference type="OrthoDB" id="3800879at2759"/>
<dbReference type="AlphaFoldDB" id="A0A6A6WCW7"/>
<sequence length="219" mass="25753">MCLVKVRQEEDVVVPYRVASPRRTSRHYSRTQIVEEDHRRPIPSPRTSYHSTHVSTVIPSPRPNPIPAPQPVPVFINQPPTPPPPASSVGRHSTQYVHVSPASSVTSHSRTHSDYYVSEHEYRVERERHRERDHSRDRSRRRSRSRSSDRYHERPATYRYIDSRPLHDNRAEFTRTHSTRSRSRSRGAYDDDRDGRASSYGREKVVIVDDNGRRRREYL</sequence>
<dbReference type="RefSeq" id="XP_033601868.1">
    <property type="nucleotide sequence ID" value="XM_033743842.1"/>
</dbReference>
<evidence type="ECO:0000256" key="1">
    <source>
        <dbReference type="SAM" id="MobiDB-lite"/>
    </source>
</evidence>
<evidence type="ECO:0000313" key="2">
    <source>
        <dbReference type="EMBL" id="KAF2759417.1"/>
    </source>
</evidence>
<feature type="compositionally biased region" description="Polar residues" evidence="1">
    <location>
        <begin position="45"/>
        <end position="55"/>
    </location>
</feature>
<feature type="compositionally biased region" description="Polar residues" evidence="1">
    <location>
        <begin position="90"/>
        <end position="108"/>
    </location>
</feature>